<dbReference type="PANTHER" id="PTHR11388">
    <property type="entry name" value="ORGANIC ANION TRANSPORTER"/>
    <property type="match status" value="1"/>
</dbReference>
<dbReference type="EMBL" id="JAHLQT010026502">
    <property type="protein sequence ID" value="KAG7162945.1"/>
    <property type="molecule type" value="Genomic_DNA"/>
</dbReference>
<feature type="transmembrane region" description="Helical" evidence="3">
    <location>
        <begin position="53"/>
        <end position="74"/>
    </location>
</feature>
<evidence type="ECO:0000256" key="2">
    <source>
        <dbReference type="SAM" id="MobiDB-lite"/>
    </source>
</evidence>
<dbReference type="AlphaFoldDB" id="A0A8J5JRL6"/>
<dbReference type="Pfam" id="PF03137">
    <property type="entry name" value="OATP"/>
    <property type="match status" value="3"/>
</dbReference>
<feature type="transmembrane region" description="Helical" evidence="3">
    <location>
        <begin position="524"/>
        <end position="543"/>
    </location>
</feature>
<reference evidence="4" key="1">
    <citation type="journal article" date="2021" name="Sci. Adv.">
        <title>The American lobster genome reveals insights on longevity, neural, and immune adaptations.</title>
        <authorList>
            <person name="Polinski J.M."/>
            <person name="Zimin A.V."/>
            <person name="Clark K.F."/>
            <person name="Kohn A.B."/>
            <person name="Sadowski N."/>
            <person name="Timp W."/>
            <person name="Ptitsyn A."/>
            <person name="Khanna P."/>
            <person name="Romanova D.Y."/>
            <person name="Williams P."/>
            <person name="Greenwood S.J."/>
            <person name="Moroz L.L."/>
            <person name="Walt D.R."/>
            <person name="Bodnar A.G."/>
        </authorList>
    </citation>
    <scope>NUCLEOTIDE SEQUENCE</scope>
    <source>
        <strain evidence="4">GMGI-L3</strain>
    </source>
</reference>
<feature type="transmembrane region" description="Helical" evidence="3">
    <location>
        <begin position="452"/>
        <end position="471"/>
    </location>
</feature>
<comment type="caution">
    <text evidence="4">The sequence shown here is derived from an EMBL/GenBank/DDBJ whole genome shotgun (WGS) entry which is preliminary data.</text>
</comment>
<dbReference type="InterPro" id="IPR036259">
    <property type="entry name" value="MFS_trans_sf"/>
</dbReference>
<accession>A0A8J5JRL6</accession>
<feature type="transmembrane region" description="Helical" evidence="3">
    <location>
        <begin position="491"/>
        <end position="512"/>
    </location>
</feature>
<evidence type="ECO:0000256" key="1">
    <source>
        <dbReference type="ARBA" id="ARBA00023157"/>
    </source>
</evidence>
<feature type="region of interest" description="Disordered" evidence="2">
    <location>
        <begin position="738"/>
        <end position="783"/>
    </location>
</feature>
<dbReference type="GO" id="GO:0015347">
    <property type="term" value="F:sodium-independent organic anion transmembrane transporter activity"/>
    <property type="evidence" value="ECO:0007669"/>
    <property type="project" value="TreeGrafter"/>
</dbReference>
<dbReference type="Gene3D" id="1.20.1250.20">
    <property type="entry name" value="MFS general substrate transporter like domains"/>
    <property type="match status" value="1"/>
</dbReference>
<protein>
    <submittedName>
        <fullName evidence="4">Solute carrier organic anion transporter family member 74D-like 1</fullName>
    </submittedName>
</protein>
<dbReference type="Proteomes" id="UP000747542">
    <property type="component" value="Unassembled WGS sequence"/>
</dbReference>
<proteinExistence type="predicted"/>
<feature type="compositionally biased region" description="Pro residues" evidence="2">
    <location>
        <begin position="335"/>
        <end position="351"/>
    </location>
</feature>
<keyword evidence="3" id="KW-0812">Transmembrane</keyword>
<dbReference type="GO" id="GO:0016323">
    <property type="term" value="C:basolateral plasma membrane"/>
    <property type="evidence" value="ECO:0007669"/>
    <property type="project" value="TreeGrafter"/>
</dbReference>
<dbReference type="SUPFAM" id="SSF103473">
    <property type="entry name" value="MFS general substrate transporter"/>
    <property type="match status" value="1"/>
</dbReference>
<feature type="transmembrane region" description="Helical" evidence="3">
    <location>
        <begin position="12"/>
        <end position="32"/>
    </location>
</feature>
<evidence type="ECO:0000313" key="4">
    <source>
        <dbReference type="EMBL" id="KAG7162945.1"/>
    </source>
</evidence>
<sequence>AEETAARQESFSVSYLLVISVPGWGSNLGQYIQCMSFPGKFPPAASRMRSVTALFAAGVQHGLLALLVVGGGATTYLAASTTHLHRHLRLSHRHLAAVLLLRDLGPVLTGVVLSQLGGRGHRPRWVAAGQLLAALATFATLATVFTHPPPPSPAVATWWEVNKQSFCDVERLVALASTTTVTTFQLSSNSDTNNTSSSSSFSLHTATPQPASASCHPAHNLVVMVWLLASILNGVGSSVIFTIGIPYLDDAINKHDSPLYLGMGVGEQGWVGAWWIGQLGFALVMLTLGCVLLTYPRTLGKATTDTQHRPRSRMTTTTDIDVTVAEMVSTSVVPCDPPPHTTHTHYPPPAPSNNNDEAPEVTDEEYSIEEIDPVGGYAMDERDSGYSMEELENGDVSDERLSHCVVEEGSTHTQHRTLDQDVPNNTDVKSKEIIFGLKEVWSTLVRLLRNKVVVYTVCSDFFLVLATSAVVVWLPKYIHHQFRVTQTNSSFYTGICGTSSAIVGVGVGGVWVRRCRPRAKTLALVMAACMALQAACLLPLTFVSCGFDDDHPGVLTPDLRCGSAAAKVSEGYCRHTCPSFMLYNVVTCITKSLLPAVVIGSLLITLRCVAMQDKPAVLGIKSTVMSLAAMTSPFVVDTIMDSSCLMWEVACGAQTSCSLYNTTDFRYKFHGLACVVFVLSTFFTLLVSKQVKHLELLEETHYNLPSFSFFDGGTRNSPTIRRSFRKMSRLAAGRRSSGKWKVPTMNHTHTGDDGRDRELTQQEKGVRDEGSVRDEGRSMRDEEVQNVEPVIMYSILPSMVMKTTGV</sequence>
<feature type="compositionally biased region" description="Basic and acidic residues" evidence="2">
    <location>
        <begin position="749"/>
        <end position="783"/>
    </location>
</feature>
<dbReference type="GO" id="GO:0043252">
    <property type="term" value="P:sodium-independent organic anion transport"/>
    <property type="evidence" value="ECO:0007669"/>
    <property type="project" value="TreeGrafter"/>
</dbReference>
<feature type="transmembrane region" description="Helical" evidence="3">
    <location>
        <begin position="669"/>
        <end position="687"/>
    </location>
</feature>
<feature type="region of interest" description="Disordered" evidence="2">
    <location>
        <begin position="335"/>
        <end position="359"/>
    </location>
</feature>
<keyword evidence="1" id="KW-1015">Disulfide bond</keyword>
<evidence type="ECO:0000256" key="3">
    <source>
        <dbReference type="SAM" id="Phobius"/>
    </source>
</evidence>
<feature type="non-terminal residue" evidence="4">
    <location>
        <position position="1"/>
    </location>
</feature>
<keyword evidence="5" id="KW-1185">Reference proteome</keyword>
<keyword evidence="3" id="KW-1133">Transmembrane helix</keyword>
<organism evidence="4 5">
    <name type="scientific">Homarus americanus</name>
    <name type="common">American lobster</name>
    <dbReference type="NCBI Taxonomy" id="6706"/>
    <lineage>
        <taxon>Eukaryota</taxon>
        <taxon>Metazoa</taxon>
        <taxon>Ecdysozoa</taxon>
        <taxon>Arthropoda</taxon>
        <taxon>Crustacea</taxon>
        <taxon>Multicrustacea</taxon>
        <taxon>Malacostraca</taxon>
        <taxon>Eumalacostraca</taxon>
        <taxon>Eucarida</taxon>
        <taxon>Decapoda</taxon>
        <taxon>Pleocyemata</taxon>
        <taxon>Astacidea</taxon>
        <taxon>Nephropoidea</taxon>
        <taxon>Nephropidae</taxon>
        <taxon>Homarus</taxon>
    </lineage>
</organism>
<feature type="transmembrane region" description="Helical" evidence="3">
    <location>
        <begin position="580"/>
        <end position="604"/>
    </location>
</feature>
<name>A0A8J5JRL6_HOMAM</name>
<feature type="transmembrane region" description="Helical" evidence="3">
    <location>
        <begin position="273"/>
        <end position="295"/>
    </location>
</feature>
<dbReference type="PANTHER" id="PTHR11388:SF76">
    <property type="entry name" value="SOLUTE CARRIER ORGANIC ANION TRANSPORTER FAMILY MEMBER"/>
    <property type="match status" value="1"/>
</dbReference>
<keyword evidence="3" id="KW-0472">Membrane</keyword>
<evidence type="ECO:0000313" key="5">
    <source>
        <dbReference type="Proteomes" id="UP000747542"/>
    </source>
</evidence>
<dbReference type="InterPro" id="IPR004156">
    <property type="entry name" value="OATP"/>
</dbReference>
<gene>
    <name evidence="4" type="primary">Oatp74D-L1</name>
    <name evidence="4" type="ORF">Hamer_G001976</name>
</gene>